<gene>
    <name evidence="3" type="ORF">GCM10010911_41380</name>
</gene>
<keyword evidence="1" id="KW-0677">Repeat</keyword>
<accession>A0A917DXB3</accession>
<evidence type="ECO:0000313" key="3">
    <source>
        <dbReference type="EMBL" id="GGD79027.1"/>
    </source>
</evidence>
<reference evidence="3" key="2">
    <citation type="submission" date="2020-09" db="EMBL/GenBank/DDBJ databases">
        <authorList>
            <person name="Sun Q."/>
            <person name="Zhou Y."/>
        </authorList>
    </citation>
    <scope>NUCLEOTIDE SEQUENCE</scope>
    <source>
        <strain evidence="3">CGMCC 1.15178</strain>
    </source>
</reference>
<dbReference type="InterPro" id="IPR050708">
    <property type="entry name" value="T6SS_VgrG/RHS"/>
</dbReference>
<evidence type="ECO:0000256" key="1">
    <source>
        <dbReference type="ARBA" id="ARBA00022737"/>
    </source>
</evidence>
<dbReference type="Proteomes" id="UP000612456">
    <property type="component" value="Unassembled WGS sequence"/>
</dbReference>
<dbReference type="InterPro" id="IPR056823">
    <property type="entry name" value="TEN-like_YD-shell"/>
</dbReference>
<name>A0A917DXB3_9BACL</name>
<dbReference type="PANTHER" id="PTHR32305">
    <property type="match status" value="1"/>
</dbReference>
<sequence>MLPSGSVTYRYNGDGLLWERTESGQTTRYYGDGDQVVAEATVSGGVATLKARYIRGQGLIAREDDRNKAYYVQNGHGDVVNLVGLTGMVIGISYSYDIFGNIAEQKETVAQPFKYSGEMQDASTGLQYLRARWYDPSIGRFIGEDTYKGEINNPLTLNLYTYVGNNPLIRTDPTGNKWYYLWVDDAAENIGMQLKAEQVPWKVTLTGILLVTGRH</sequence>
<reference evidence="3" key="1">
    <citation type="journal article" date="2014" name="Int. J. Syst. Evol. Microbiol.">
        <title>Complete genome sequence of Corynebacterium casei LMG S-19264T (=DSM 44701T), isolated from a smear-ripened cheese.</title>
        <authorList>
            <consortium name="US DOE Joint Genome Institute (JGI-PGF)"/>
            <person name="Walter F."/>
            <person name="Albersmeier A."/>
            <person name="Kalinowski J."/>
            <person name="Ruckert C."/>
        </authorList>
    </citation>
    <scope>NUCLEOTIDE SEQUENCE</scope>
    <source>
        <strain evidence="3">CGMCC 1.15178</strain>
    </source>
</reference>
<dbReference type="NCBIfam" id="TIGR03696">
    <property type="entry name" value="Rhs_assc_core"/>
    <property type="match status" value="1"/>
</dbReference>
<organism evidence="3 4">
    <name type="scientific">Paenibacillus nasutitermitis</name>
    <dbReference type="NCBI Taxonomy" id="1652958"/>
    <lineage>
        <taxon>Bacteria</taxon>
        <taxon>Bacillati</taxon>
        <taxon>Bacillota</taxon>
        <taxon>Bacilli</taxon>
        <taxon>Bacillales</taxon>
        <taxon>Paenibacillaceae</taxon>
        <taxon>Paenibacillus</taxon>
    </lineage>
</organism>
<dbReference type="PANTHER" id="PTHR32305:SF15">
    <property type="entry name" value="PROTEIN RHSA-RELATED"/>
    <property type="match status" value="1"/>
</dbReference>
<feature type="domain" description="Teneurin-like YD-shell" evidence="2">
    <location>
        <begin position="6"/>
        <end position="167"/>
    </location>
</feature>
<protein>
    <recommendedName>
        <fullName evidence="2">Teneurin-like YD-shell domain-containing protein</fullName>
    </recommendedName>
</protein>
<keyword evidence="4" id="KW-1185">Reference proteome</keyword>
<dbReference type="Gene3D" id="2.180.10.10">
    <property type="entry name" value="RHS repeat-associated core"/>
    <property type="match status" value="1"/>
</dbReference>
<dbReference type="EMBL" id="BMHP01000003">
    <property type="protein sequence ID" value="GGD79027.1"/>
    <property type="molecule type" value="Genomic_DNA"/>
</dbReference>
<dbReference type="AlphaFoldDB" id="A0A917DXB3"/>
<evidence type="ECO:0000313" key="4">
    <source>
        <dbReference type="Proteomes" id="UP000612456"/>
    </source>
</evidence>
<comment type="caution">
    <text evidence="3">The sequence shown here is derived from an EMBL/GenBank/DDBJ whole genome shotgun (WGS) entry which is preliminary data.</text>
</comment>
<proteinExistence type="predicted"/>
<dbReference type="Pfam" id="PF25023">
    <property type="entry name" value="TEN_YD-shell"/>
    <property type="match status" value="1"/>
</dbReference>
<evidence type="ECO:0000259" key="2">
    <source>
        <dbReference type="Pfam" id="PF25023"/>
    </source>
</evidence>
<dbReference type="InterPro" id="IPR022385">
    <property type="entry name" value="Rhs_assc_core"/>
</dbReference>